<reference evidence="3" key="2">
    <citation type="submission" date="2020-10" db="UniProtKB">
        <authorList>
            <consortium name="WormBaseParasite"/>
        </authorList>
    </citation>
    <scope>IDENTIFICATION</scope>
</reference>
<dbReference type="WBParaSite" id="Pan_g15028.t1">
    <property type="protein sequence ID" value="Pan_g15028.t1"/>
    <property type="gene ID" value="Pan_g15028"/>
</dbReference>
<keyword evidence="1" id="KW-0732">Signal</keyword>
<feature type="chain" id="PRO_5028968806" evidence="1">
    <location>
        <begin position="22"/>
        <end position="128"/>
    </location>
</feature>
<dbReference type="AlphaFoldDB" id="A0A7E4V0D2"/>
<organism evidence="2 3">
    <name type="scientific">Panagrellus redivivus</name>
    <name type="common">Microworm</name>
    <dbReference type="NCBI Taxonomy" id="6233"/>
    <lineage>
        <taxon>Eukaryota</taxon>
        <taxon>Metazoa</taxon>
        <taxon>Ecdysozoa</taxon>
        <taxon>Nematoda</taxon>
        <taxon>Chromadorea</taxon>
        <taxon>Rhabditida</taxon>
        <taxon>Tylenchina</taxon>
        <taxon>Panagrolaimomorpha</taxon>
        <taxon>Panagrolaimoidea</taxon>
        <taxon>Panagrolaimidae</taxon>
        <taxon>Panagrellus</taxon>
    </lineage>
</organism>
<feature type="signal peptide" evidence="1">
    <location>
        <begin position="1"/>
        <end position="21"/>
    </location>
</feature>
<sequence>MQPRTLYTLLLMLAILGSALGQPLKRHMRESANIRALIAKGIRRLKVAAYENLLDYDTQLLIGEKLIGDLFPDQEIYKKHHNDPLWALCELLYGYVKLMPVEKLKNMHVKFLNLKRVVDEENGWVVPL</sequence>
<evidence type="ECO:0000313" key="3">
    <source>
        <dbReference type="WBParaSite" id="Pan_g15028.t1"/>
    </source>
</evidence>
<evidence type="ECO:0000313" key="2">
    <source>
        <dbReference type="Proteomes" id="UP000492821"/>
    </source>
</evidence>
<proteinExistence type="predicted"/>
<keyword evidence="2" id="KW-1185">Reference proteome</keyword>
<reference evidence="2" key="1">
    <citation type="journal article" date="2013" name="Genetics">
        <title>The draft genome and transcriptome of Panagrellus redivivus are shaped by the harsh demands of a free-living lifestyle.</title>
        <authorList>
            <person name="Srinivasan J."/>
            <person name="Dillman A.R."/>
            <person name="Macchietto M.G."/>
            <person name="Heikkinen L."/>
            <person name="Lakso M."/>
            <person name="Fracchia K.M."/>
            <person name="Antoshechkin I."/>
            <person name="Mortazavi A."/>
            <person name="Wong G."/>
            <person name="Sternberg P.W."/>
        </authorList>
    </citation>
    <scope>NUCLEOTIDE SEQUENCE [LARGE SCALE GENOMIC DNA]</scope>
    <source>
        <strain evidence="2">MT8872</strain>
    </source>
</reference>
<dbReference type="Proteomes" id="UP000492821">
    <property type="component" value="Unassembled WGS sequence"/>
</dbReference>
<evidence type="ECO:0000256" key="1">
    <source>
        <dbReference type="SAM" id="SignalP"/>
    </source>
</evidence>
<name>A0A7E4V0D2_PANRE</name>
<protein>
    <submittedName>
        <fullName evidence="3">Secreted protein</fullName>
    </submittedName>
</protein>
<accession>A0A7E4V0D2</accession>